<proteinExistence type="inferred from homology"/>
<reference evidence="3" key="1">
    <citation type="journal article" date="2019" name="Int. J. Syst. Evol. Microbiol.">
        <title>The Global Catalogue of Microorganisms (GCM) 10K type strain sequencing project: providing services to taxonomists for standard genome sequencing and annotation.</title>
        <authorList>
            <consortium name="The Broad Institute Genomics Platform"/>
            <consortium name="The Broad Institute Genome Sequencing Center for Infectious Disease"/>
            <person name="Wu L."/>
            <person name="Ma J."/>
        </authorList>
    </citation>
    <scope>NUCLEOTIDE SEQUENCE [LARGE SCALE GENOMIC DNA]</scope>
    <source>
        <strain evidence="3">JCM 17666</strain>
    </source>
</reference>
<comment type="caution">
    <text evidence="2">The sequence shown here is derived from an EMBL/GenBank/DDBJ whole genome shotgun (WGS) entry which is preliminary data.</text>
</comment>
<name>A0ABP8GUE0_9BURK</name>
<organism evidence="2 3">
    <name type="scientific">Pigmentiphaga soli</name>
    <dbReference type="NCBI Taxonomy" id="1007095"/>
    <lineage>
        <taxon>Bacteria</taxon>
        <taxon>Pseudomonadati</taxon>
        <taxon>Pseudomonadota</taxon>
        <taxon>Betaproteobacteria</taxon>
        <taxon>Burkholderiales</taxon>
        <taxon>Alcaligenaceae</taxon>
        <taxon>Pigmentiphaga</taxon>
    </lineage>
</organism>
<dbReference type="EMBL" id="BAABFO010000007">
    <property type="protein sequence ID" value="GAA4330082.1"/>
    <property type="molecule type" value="Genomic_DNA"/>
</dbReference>
<dbReference type="InterPro" id="IPR029045">
    <property type="entry name" value="ClpP/crotonase-like_dom_sf"/>
</dbReference>
<accession>A0ABP8GUE0</accession>
<dbReference type="PANTHER" id="PTHR43802:SF1">
    <property type="entry name" value="IP11341P-RELATED"/>
    <property type="match status" value="1"/>
</dbReference>
<dbReference type="Gene3D" id="3.90.226.10">
    <property type="entry name" value="2-enoyl-CoA Hydratase, Chain A, domain 1"/>
    <property type="match status" value="1"/>
</dbReference>
<gene>
    <name evidence="2" type="ORF">GCM10023144_17460</name>
</gene>
<dbReference type="RefSeq" id="WP_345248403.1">
    <property type="nucleotide sequence ID" value="NZ_BAABFO010000007.1"/>
</dbReference>
<evidence type="ECO:0000256" key="1">
    <source>
        <dbReference type="ARBA" id="ARBA00005254"/>
    </source>
</evidence>
<dbReference type="SUPFAM" id="SSF52096">
    <property type="entry name" value="ClpP/crotonase"/>
    <property type="match status" value="1"/>
</dbReference>
<comment type="similarity">
    <text evidence="1">Belongs to the enoyl-CoA hydratase/isomerase family.</text>
</comment>
<dbReference type="CDD" id="cd06558">
    <property type="entry name" value="crotonase-like"/>
    <property type="match status" value="1"/>
</dbReference>
<dbReference type="Pfam" id="PF00378">
    <property type="entry name" value="ECH_1"/>
    <property type="match status" value="1"/>
</dbReference>
<dbReference type="InterPro" id="IPR001753">
    <property type="entry name" value="Enoyl-CoA_hydra/iso"/>
</dbReference>
<sequence length="236" mass="24301">MNQPIHSARRGHALVLSLARPDRRNRFDTETLRQLAGEIEAAAADASIRAVVLSGSGETFCCGGDVGATPAQRQAFGPAFIDAVTALGHCAVPVLAAVNGACSAGGMTLLEAADFAIAADDASFGYPEILAGAFPLLALVTAPAHMPKKLFFDLAYGGHSLTAHEAMAAGLVNRVVGADALWDEIDRYVDALAQRRAAAIARGRRLYYAAVAPVRREALAAAAAALVEAAPIKAAG</sequence>
<dbReference type="Proteomes" id="UP001501671">
    <property type="component" value="Unassembled WGS sequence"/>
</dbReference>
<evidence type="ECO:0000313" key="2">
    <source>
        <dbReference type="EMBL" id="GAA4330082.1"/>
    </source>
</evidence>
<dbReference type="PANTHER" id="PTHR43802">
    <property type="entry name" value="ENOYL-COA HYDRATASE"/>
    <property type="match status" value="1"/>
</dbReference>
<protein>
    <submittedName>
        <fullName evidence="2">Enoyl-CoA hydratase</fullName>
    </submittedName>
</protein>
<evidence type="ECO:0000313" key="3">
    <source>
        <dbReference type="Proteomes" id="UP001501671"/>
    </source>
</evidence>
<keyword evidence="3" id="KW-1185">Reference proteome</keyword>